<feature type="region of interest" description="Disordered" evidence="1">
    <location>
        <begin position="145"/>
        <end position="375"/>
    </location>
</feature>
<dbReference type="AlphaFoldDB" id="L5KAB9"/>
<feature type="region of interest" description="Disordered" evidence="1">
    <location>
        <begin position="418"/>
        <end position="464"/>
    </location>
</feature>
<feature type="compositionally biased region" description="Basic and acidic residues" evidence="1">
    <location>
        <begin position="271"/>
        <end position="288"/>
    </location>
</feature>
<dbReference type="STRING" id="9402.L5KAB9"/>
<accession>L5KAB9</accession>
<protein>
    <recommendedName>
        <fullName evidence="4">Glutamate-rich protein 5</fullName>
    </recommendedName>
</protein>
<keyword evidence="3" id="KW-1185">Reference proteome</keyword>
<gene>
    <name evidence="2" type="ORF">PAL_GLEAN10021484</name>
</gene>
<dbReference type="Proteomes" id="UP000010552">
    <property type="component" value="Unassembled WGS sequence"/>
</dbReference>
<dbReference type="InterPro" id="IPR027856">
    <property type="entry name" value="Glu-rich_5"/>
</dbReference>
<feature type="compositionally biased region" description="Polar residues" evidence="1">
    <location>
        <begin position="326"/>
        <end position="339"/>
    </location>
</feature>
<feature type="compositionally biased region" description="Basic and acidic residues" evidence="1">
    <location>
        <begin position="212"/>
        <end position="231"/>
    </location>
</feature>
<reference evidence="3" key="1">
    <citation type="journal article" date="2013" name="Science">
        <title>Comparative analysis of bat genomes provides insight into the evolution of flight and immunity.</title>
        <authorList>
            <person name="Zhang G."/>
            <person name="Cowled C."/>
            <person name="Shi Z."/>
            <person name="Huang Z."/>
            <person name="Bishop-Lilly K.A."/>
            <person name="Fang X."/>
            <person name="Wynne J.W."/>
            <person name="Xiong Z."/>
            <person name="Baker M.L."/>
            <person name="Zhao W."/>
            <person name="Tachedjian M."/>
            <person name="Zhu Y."/>
            <person name="Zhou P."/>
            <person name="Jiang X."/>
            <person name="Ng J."/>
            <person name="Yang L."/>
            <person name="Wu L."/>
            <person name="Xiao J."/>
            <person name="Feng Y."/>
            <person name="Chen Y."/>
            <person name="Sun X."/>
            <person name="Zhang Y."/>
            <person name="Marsh G.A."/>
            <person name="Crameri G."/>
            <person name="Broder C.C."/>
            <person name="Frey K.G."/>
            <person name="Wang L.F."/>
            <person name="Wang J."/>
        </authorList>
    </citation>
    <scope>NUCLEOTIDE SEQUENCE [LARGE SCALE GENOMIC DNA]</scope>
</reference>
<evidence type="ECO:0008006" key="4">
    <source>
        <dbReference type="Google" id="ProtNLM"/>
    </source>
</evidence>
<feature type="compositionally biased region" description="Low complexity" evidence="1">
    <location>
        <begin position="297"/>
        <end position="310"/>
    </location>
</feature>
<evidence type="ECO:0000313" key="2">
    <source>
        <dbReference type="EMBL" id="ELK08649.1"/>
    </source>
</evidence>
<dbReference type="EMBL" id="KB030886">
    <property type="protein sequence ID" value="ELK08649.1"/>
    <property type="molecule type" value="Genomic_DNA"/>
</dbReference>
<dbReference type="eggNOG" id="ENOG502RVJK">
    <property type="taxonomic scope" value="Eukaryota"/>
</dbReference>
<dbReference type="PANTHER" id="PTHR23006">
    <property type="entry name" value="GLUTAMATE-RICH PROTEIN 5"/>
    <property type="match status" value="1"/>
</dbReference>
<evidence type="ECO:0000313" key="3">
    <source>
        <dbReference type="Proteomes" id="UP000010552"/>
    </source>
</evidence>
<dbReference type="PANTHER" id="PTHR23006:SF0">
    <property type="entry name" value="GLUTAMATE-RICH PROTEIN 5"/>
    <property type="match status" value="1"/>
</dbReference>
<proteinExistence type="predicted"/>
<feature type="compositionally biased region" description="Basic and acidic residues" evidence="1">
    <location>
        <begin position="343"/>
        <end position="359"/>
    </location>
</feature>
<feature type="compositionally biased region" description="Basic and acidic residues" evidence="1">
    <location>
        <begin position="418"/>
        <end position="447"/>
    </location>
</feature>
<feature type="region of interest" description="Disordered" evidence="1">
    <location>
        <begin position="1"/>
        <end position="131"/>
    </location>
</feature>
<organism evidence="2 3">
    <name type="scientific">Pteropus alecto</name>
    <name type="common">Black flying fox</name>
    <dbReference type="NCBI Taxonomy" id="9402"/>
    <lineage>
        <taxon>Eukaryota</taxon>
        <taxon>Metazoa</taxon>
        <taxon>Chordata</taxon>
        <taxon>Craniata</taxon>
        <taxon>Vertebrata</taxon>
        <taxon>Euteleostomi</taxon>
        <taxon>Mammalia</taxon>
        <taxon>Eutheria</taxon>
        <taxon>Laurasiatheria</taxon>
        <taxon>Chiroptera</taxon>
        <taxon>Yinpterochiroptera</taxon>
        <taxon>Pteropodoidea</taxon>
        <taxon>Pteropodidae</taxon>
        <taxon>Pteropodinae</taxon>
        <taxon>Pteropus</taxon>
    </lineage>
</organism>
<evidence type="ECO:0000256" key="1">
    <source>
        <dbReference type="SAM" id="MobiDB-lite"/>
    </source>
</evidence>
<sequence length="464" mass="50526">MRDGPQPKTYRRRDRKFTTQRSKRQPARLQLLPKARDGGAHSPTAAAKMAGREKRRSSHNAKLYKAQPGFRDRKRKQIASGRGEATREGPPPVAIAAEESESCLAQPKPCTLGRESTIYGKGQKESLPPLEKLKISAVSTANGVKSLHEQPLANDAAGPPGSMEETQPLEGPKESGPPLPGGQDDTPGAEEKKEDMEAATEAQPSEGTAETKPLETEGKHQPSRTAGERDCPGVVGGTENPQTAREMKPQGIAETTPSLEAGGEPQPQEAMGKDKQPHLLETVPKEPESLEILEGSQLVETAEEQQLQETLGRDKQSQLLEAIPQENGSPEISERSQFVETVEEQHLRETIPKENRSPETSEGSQLVETAEKNDLTHKISEGLGNMEQIQPEGIVGIMKHPTGTLKTGTNVEMVRKIHTNKEDQNIEGETGEKVETKMEDEKINEEAETKEEETGEAVDLSATT</sequence>
<name>L5KAB9_PTEAL</name>
<dbReference type="InParanoid" id="L5KAB9"/>